<evidence type="ECO:0000256" key="2">
    <source>
        <dbReference type="ARBA" id="ARBA00023012"/>
    </source>
</evidence>
<keyword evidence="3 5" id="KW-0238">DNA-binding</keyword>
<proteinExistence type="predicted"/>
<keyword evidence="9" id="KW-1185">Reference proteome</keyword>
<protein>
    <submittedName>
        <fullName evidence="8">Response regulator transcription factor</fullName>
    </submittedName>
</protein>
<dbReference type="InterPro" id="IPR039420">
    <property type="entry name" value="WalR-like"/>
</dbReference>
<dbReference type="PANTHER" id="PTHR48111:SF40">
    <property type="entry name" value="PHOSPHATE REGULON TRANSCRIPTIONAL REGULATORY PROTEIN PHOB"/>
    <property type="match status" value="1"/>
</dbReference>
<gene>
    <name evidence="8" type="ORF">AB0E65_16770</name>
</gene>
<dbReference type="PROSITE" id="PS51755">
    <property type="entry name" value="OMPR_PHOB"/>
    <property type="match status" value="1"/>
</dbReference>
<dbReference type="InterPro" id="IPR036388">
    <property type="entry name" value="WH-like_DNA-bd_sf"/>
</dbReference>
<evidence type="ECO:0000256" key="4">
    <source>
        <dbReference type="PROSITE-ProRule" id="PRU00169"/>
    </source>
</evidence>
<keyword evidence="2" id="KW-0902">Two-component regulatory system</keyword>
<feature type="domain" description="OmpR/PhoB-type" evidence="7">
    <location>
        <begin position="126"/>
        <end position="221"/>
    </location>
</feature>
<dbReference type="InterPro" id="IPR001867">
    <property type="entry name" value="OmpR/PhoB-type_DNA-bd"/>
</dbReference>
<dbReference type="InterPro" id="IPR016032">
    <property type="entry name" value="Sig_transdc_resp-reg_C-effctor"/>
</dbReference>
<reference evidence="8 9" key="1">
    <citation type="submission" date="2024-06" db="EMBL/GenBank/DDBJ databases">
        <title>The Natural Products Discovery Center: Release of the First 8490 Sequenced Strains for Exploring Actinobacteria Biosynthetic Diversity.</title>
        <authorList>
            <person name="Kalkreuter E."/>
            <person name="Kautsar S.A."/>
            <person name="Yang D."/>
            <person name="Bader C.D."/>
            <person name="Teijaro C.N."/>
            <person name="Fluegel L."/>
            <person name="Davis C.M."/>
            <person name="Simpson J.R."/>
            <person name="Lauterbach L."/>
            <person name="Steele A.D."/>
            <person name="Gui C."/>
            <person name="Meng S."/>
            <person name="Li G."/>
            <person name="Viehrig K."/>
            <person name="Ye F."/>
            <person name="Su P."/>
            <person name="Kiefer A.F."/>
            <person name="Nichols A."/>
            <person name="Cepeda A.J."/>
            <person name="Yan W."/>
            <person name="Fan B."/>
            <person name="Jiang Y."/>
            <person name="Adhikari A."/>
            <person name="Zheng C.-J."/>
            <person name="Schuster L."/>
            <person name="Cowan T.M."/>
            <person name="Smanski M.J."/>
            <person name="Chevrette M.G."/>
            <person name="De Carvalho L.P.S."/>
            <person name="Shen B."/>
        </authorList>
    </citation>
    <scope>NUCLEOTIDE SEQUENCE [LARGE SCALE GENOMIC DNA]</scope>
    <source>
        <strain evidence="8 9">NPDC038104</strain>
    </source>
</reference>
<evidence type="ECO:0000256" key="1">
    <source>
        <dbReference type="ARBA" id="ARBA00022553"/>
    </source>
</evidence>
<sequence length="222" mass="24680">MTVIRVLVVEDDATEAEARMHALRRQGYAVSRVETGTEALKAHQDSDLVLLDLDLPDIDGIEVCRSIRRSDNKPIISVSSRQAEMDRVLALKAGADDCVDVTCGSREMAARIEAVLRRSARRPAPPRVIVLDPLRIDVVTREVRLRGEPVALTGKEFDLLHMLAARPDAVVTRKELMASVWDTSWTDSSRTIDTHVRSLRVKLGASSWIITMRGVGYRMGRG</sequence>
<dbReference type="SMART" id="SM00448">
    <property type="entry name" value="REC"/>
    <property type="match status" value="1"/>
</dbReference>
<dbReference type="Proteomes" id="UP001550850">
    <property type="component" value="Unassembled WGS sequence"/>
</dbReference>
<dbReference type="PROSITE" id="PS50110">
    <property type="entry name" value="RESPONSE_REGULATORY"/>
    <property type="match status" value="1"/>
</dbReference>
<dbReference type="SUPFAM" id="SSF52172">
    <property type="entry name" value="CheY-like"/>
    <property type="match status" value="1"/>
</dbReference>
<dbReference type="Gene3D" id="1.10.10.10">
    <property type="entry name" value="Winged helix-like DNA-binding domain superfamily/Winged helix DNA-binding domain"/>
    <property type="match status" value="1"/>
</dbReference>
<evidence type="ECO:0000256" key="5">
    <source>
        <dbReference type="PROSITE-ProRule" id="PRU01091"/>
    </source>
</evidence>
<keyword evidence="1 4" id="KW-0597">Phosphoprotein</keyword>
<name>A0ABV2YJD8_9ACTN</name>
<dbReference type="RefSeq" id="WP_108957374.1">
    <property type="nucleotide sequence ID" value="NZ_BEVZ01000015.1"/>
</dbReference>
<dbReference type="SUPFAM" id="SSF46894">
    <property type="entry name" value="C-terminal effector domain of the bipartite response regulators"/>
    <property type="match status" value="1"/>
</dbReference>
<dbReference type="PANTHER" id="PTHR48111">
    <property type="entry name" value="REGULATOR OF RPOS"/>
    <property type="match status" value="1"/>
</dbReference>
<feature type="domain" description="Response regulatory" evidence="6">
    <location>
        <begin position="5"/>
        <end position="116"/>
    </location>
</feature>
<dbReference type="Gene3D" id="6.10.250.690">
    <property type="match status" value="1"/>
</dbReference>
<feature type="modified residue" description="4-aspartylphosphate" evidence="4">
    <location>
        <position position="52"/>
    </location>
</feature>
<evidence type="ECO:0000256" key="3">
    <source>
        <dbReference type="ARBA" id="ARBA00023125"/>
    </source>
</evidence>
<dbReference type="Pfam" id="PF00072">
    <property type="entry name" value="Response_reg"/>
    <property type="match status" value="1"/>
</dbReference>
<dbReference type="InterPro" id="IPR001789">
    <property type="entry name" value="Sig_transdc_resp-reg_receiver"/>
</dbReference>
<dbReference type="CDD" id="cd00383">
    <property type="entry name" value="trans_reg_C"/>
    <property type="match status" value="1"/>
</dbReference>
<dbReference type="SMART" id="SM00862">
    <property type="entry name" value="Trans_reg_C"/>
    <property type="match status" value="1"/>
</dbReference>
<dbReference type="Pfam" id="PF00486">
    <property type="entry name" value="Trans_reg_C"/>
    <property type="match status" value="1"/>
</dbReference>
<dbReference type="InterPro" id="IPR011006">
    <property type="entry name" value="CheY-like_superfamily"/>
</dbReference>
<evidence type="ECO:0000313" key="9">
    <source>
        <dbReference type="Proteomes" id="UP001550850"/>
    </source>
</evidence>
<evidence type="ECO:0000259" key="6">
    <source>
        <dbReference type="PROSITE" id="PS50110"/>
    </source>
</evidence>
<accession>A0ABV2YJD8</accession>
<dbReference type="EMBL" id="JBEZUR010000023">
    <property type="protein sequence ID" value="MEU3555845.1"/>
    <property type="molecule type" value="Genomic_DNA"/>
</dbReference>
<evidence type="ECO:0000313" key="8">
    <source>
        <dbReference type="EMBL" id="MEU3555845.1"/>
    </source>
</evidence>
<organism evidence="8 9">
    <name type="scientific">Streptomyces fragilis</name>
    <dbReference type="NCBI Taxonomy" id="67301"/>
    <lineage>
        <taxon>Bacteria</taxon>
        <taxon>Bacillati</taxon>
        <taxon>Actinomycetota</taxon>
        <taxon>Actinomycetes</taxon>
        <taxon>Kitasatosporales</taxon>
        <taxon>Streptomycetaceae</taxon>
        <taxon>Streptomyces</taxon>
    </lineage>
</organism>
<comment type="caution">
    <text evidence="8">The sequence shown here is derived from an EMBL/GenBank/DDBJ whole genome shotgun (WGS) entry which is preliminary data.</text>
</comment>
<evidence type="ECO:0000259" key="7">
    <source>
        <dbReference type="PROSITE" id="PS51755"/>
    </source>
</evidence>
<dbReference type="Gene3D" id="3.40.50.2300">
    <property type="match status" value="1"/>
</dbReference>
<feature type="DNA-binding region" description="OmpR/PhoB-type" evidence="5">
    <location>
        <begin position="126"/>
        <end position="221"/>
    </location>
</feature>